<protein>
    <submittedName>
        <fullName evidence="3">Predicted protein</fullName>
    </submittedName>
</protein>
<keyword evidence="1" id="KW-0812">Transmembrane</keyword>
<evidence type="ECO:0000313" key="4">
    <source>
        <dbReference type="Proteomes" id="UP000006671"/>
    </source>
</evidence>
<dbReference type="KEGG" id="ngr:NAEGRDRAFT_75632"/>
<keyword evidence="4" id="KW-1185">Reference proteome</keyword>
<evidence type="ECO:0000259" key="2">
    <source>
        <dbReference type="PROSITE" id="PS50125"/>
    </source>
</evidence>
<feature type="domain" description="Guanylate cyclase" evidence="2">
    <location>
        <begin position="487"/>
        <end position="611"/>
    </location>
</feature>
<evidence type="ECO:0000256" key="1">
    <source>
        <dbReference type="SAM" id="Phobius"/>
    </source>
</evidence>
<keyword evidence="1" id="KW-0472">Membrane</keyword>
<dbReference type="Pfam" id="PF08376">
    <property type="entry name" value="NIT"/>
    <property type="match status" value="1"/>
</dbReference>
<dbReference type="InterPro" id="IPR029787">
    <property type="entry name" value="Nucleotide_cyclase"/>
</dbReference>
<dbReference type="SUPFAM" id="SSF55073">
    <property type="entry name" value="Nucleotide cyclase"/>
    <property type="match status" value="1"/>
</dbReference>
<dbReference type="PROSITE" id="PS50125">
    <property type="entry name" value="GUANYLATE_CYCLASE_2"/>
    <property type="match status" value="1"/>
</dbReference>
<dbReference type="RefSeq" id="XP_002669413.1">
    <property type="nucleotide sequence ID" value="XM_002669367.1"/>
</dbReference>
<dbReference type="CDD" id="cd07302">
    <property type="entry name" value="CHD"/>
    <property type="match status" value="1"/>
</dbReference>
<sequence length="735" mass="82670">MPEPLYELKSPRQFSEGGSVHIPIVPIDNIVSYITNSMPPLQQQQPTIATTTTTTVTTTTTTPQQAHHQEDELETRKTLSSVVTSTSILNSSVFSTSIVGLLERIPLMVKLILIVVFAILSLFVFGSLLIVKSVQQIQSAYQIQSLSELSVLLADVTHRTQIERGSSSLYMGSGGKSFVLELPQYRNDTDNAIKAYQARKVTLLQILGDDSTRIYKNSDDNLKGIDTYIAGLPVWREKIWKLQFNVTKVALDYYTNWNTLMIDTILMISGQSTDATFTNIQTVYNFLTAMKEFNGLKRAVGSNGLAAGRLSTANYNYFLQIQTQSDLLQHYLDLKSNDQFHNEFINRVTSTPVYSQCKTMETYIVNNYQSLTLYKSTDWFNNMTLVINAMREVEDVLRNTSLDYANQLNNQAIGSLIGFVVATFFVTCLSTTIAIVFSKTIVGPWKKILSLQEDTVHKFVPREFMTIVNKDKVTDLRHGDFFEKELDIMFVDVRNYTGISESLTSQKVFKFINKYLKVVGPIIRRHNAYIDKYLGDGFAALFLEPGQSVHAAIAIQNALEVFNETLGPKYPSLAVGIGIVRGSVAVGLVGESKRMDPTIIGDSVNLSARLESLTKQYGAKILVSRNILDTTPHTEDNFFRRIGKVAVVGKKESVELIEILPYEDCPKRSTKDLFESATDLLYNPKMFNPEASYAIWKQITSIDPDDMLAHMRLDLSEQLMEDSSGWDFCDRPTKK</sequence>
<organism evidence="4">
    <name type="scientific">Naegleria gruberi</name>
    <name type="common">Amoeba</name>
    <dbReference type="NCBI Taxonomy" id="5762"/>
    <lineage>
        <taxon>Eukaryota</taxon>
        <taxon>Discoba</taxon>
        <taxon>Heterolobosea</taxon>
        <taxon>Tetramitia</taxon>
        <taxon>Eutetramitia</taxon>
        <taxon>Vahlkampfiidae</taxon>
        <taxon>Naegleria</taxon>
    </lineage>
</organism>
<dbReference type="InParanoid" id="D2W2L5"/>
<dbReference type="PANTHER" id="PTHR43081:SF1">
    <property type="entry name" value="ADENYLATE CYCLASE, TERMINAL-DIFFERENTIATION SPECIFIC"/>
    <property type="match status" value="1"/>
</dbReference>
<dbReference type="OMA" id="TANYNYF"/>
<dbReference type="SMART" id="SM00044">
    <property type="entry name" value="CYCc"/>
    <property type="match status" value="1"/>
</dbReference>
<dbReference type="InterPro" id="IPR001054">
    <property type="entry name" value="A/G_cyclase"/>
</dbReference>
<evidence type="ECO:0000313" key="3">
    <source>
        <dbReference type="EMBL" id="EFC36669.1"/>
    </source>
</evidence>
<gene>
    <name evidence="3" type="ORF">NAEGRDRAFT_75632</name>
</gene>
<name>D2W2L5_NAEGR</name>
<dbReference type="EMBL" id="GG738927">
    <property type="protein sequence ID" value="EFC36669.1"/>
    <property type="molecule type" value="Genomic_DNA"/>
</dbReference>
<feature type="transmembrane region" description="Helical" evidence="1">
    <location>
        <begin position="111"/>
        <end position="131"/>
    </location>
</feature>
<dbReference type="GO" id="GO:0009190">
    <property type="term" value="P:cyclic nucleotide biosynthetic process"/>
    <property type="evidence" value="ECO:0007669"/>
    <property type="project" value="InterPro"/>
</dbReference>
<dbReference type="VEuPathDB" id="AmoebaDB:NAEGRDRAFT_75632"/>
<dbReference type="AlphaFoldDB" id="D2W2L5"/>
<dbReference type="PANTHER" id="PTHR43081">
    <property type="entry name" value="ADENYLATE CYCLASE, TERMINAL-DIFFERENTIATION SPECIFIC-RELATED"/>
    <property type="match status" value="1"/>
</dbReference>
<dbReference type="InterPro" id="IPR013587">
    <property type="entry name" value="Nitrate/nitrite_sensing"/>
</dbReference>
<dbReference type="Pfam" id="PF00211">
    <property type="entry name" value="Guanylate_cyc"/>
    <property type="match status" value="1"/>
</dbReference>
<dbReference type="InterPro" id="IPR050697">
    <property type="entry name" value="Adenylyl/Guanylyl_Cyclase_3/4"/>
</dbReference>
<dbReference type="Proteomes" id="UP000006671">
    <property type="component" value="Unassembled WGS sequence"/>
</dbReference>
<dbReference type="OrthoDB" id="60033at2759"/>
<keyword evidence="1" id="KW-1133">Transmembrane helix</keyword>
<dbReference type="Gene3D" id="3.30.70.1230">
    <property type="entry name" value="Nucleotide cyclase"/>
    <property type="match status" value="1"/>
</dbReference>
<dbReference type="GeneID" id="8859957"/>
<proteinExistence type="predicted"/>
<dbReference type="GO" id="GO:0035556">
    <property type="term" value="P:intracellular signal transduction"/>
    <property type="evidence" value="ECO:0007669"/>
    <property type="project" value="InterPro"/>
</dbReference>
<reference evidence="3 4" key="1">
    <citation type="journal article" date="2010" name="Cell">
        <title>The genome of Naegleria gruberi illuminates early eukaryotic versatility.</title>
        <authorList>
            <person name="Fritz-Laylin L.K."/>
            <person name="Prochnik S.E."/>
            <person name="Ginger M.L."/>
            <person name="Dacks J.B."/>
            <person name="Carpenter M.L."/>
            <person name="Field M.C."/>
            <person name="Kuo A."/>
            <person name="Paredez A."/>
            <person name="Chapman J."/>
            <person name="Pham J."/>
            <person name="Shu S."/>
            <person name="Neupane R."/>
            <person name="Cipriano M."/>
            <person name="Mancuso J."/>
            <person name="Tu H."/>
            <person name="Salamov A."/>
            <person name="Lindquist E."/>
            <person name="Shapiro H."/>
            <person name="Lucas S."/>
            <person name="Grigoriev I.V."/>
            <person name="Cande W.Z."/>
            <person name="Fulton C."/>
            <person name="Rokhsar D.S."/>
            <person name="Dawson S.C."/>
        </authorList>
    </citation>
    <scope>NUCLEOTIDE SEQUENCE [LARGE SCALE GENOMIC DNA]</scope>
    <source>
        <strain evidence="3 4">NEG-M</strain>
    </source>
</reference>
<accession>D2W2L5</accession>
<feature type="transmembrane region" description="Helical" evidence="1">
    <location>
        <begin position="416"/>
        <end position="437"/>
    </location>
</feature>